<sequence length="337" mass="37064">MVWSGVLVYAENYGRGISKASFELLGKAREIVTKIGGEVSAVIASDPSNIEKYAKDLITYGADKVVTYRIDVDALSNPMIHRCVVIDAINYLKPKLVMFPATPWGRGLAPRIAAHIGAGITADCLDIYVDDNGDIIQVRPAFTGNIIAHIKTLTSPVMATIRPGVFPMPKPNHDRKGEVVERELGYENECLDLSKRVRVVGISREKKVKLSEAEVILSIGRAVKSKEDIKLFEELAKELNAQLACSRPLVDIGWMDRDRQVGFSGNIVRPKLYIAMGISGAPQHIAGMKDSKYVISVNIDPSAPIAKYSDLFVVGDIYDVAKKLLDKLKEIRCGEKQ</sequence>
<gene>
    <name evidence="3" type="ORF">QPL79_04470</name>
</gene>
<dbReference type="SUPFAM" id="SSF52402">
    <property type="entry name" value="Adenine nucleotide alpha hydrolases-like"/>
    <property type="match status" value="1"/>
</dbReference>
<reference evidence="3 4" key="1">
    <citation type="submission" date="2023-05" db="EMBL/GenBank/DDBJ databases">
        <title>A new hyperthermophilic archaea 'Ignisphaera cupida' sp. nov. and description of the family 'Ignisphaeraceae' fam. nov.</title>
        <authorList>
            <person name="Podosokorskaya O.A."/>
            <person name="Elcheninov A.G."/>
            <person name="Klukina A."/>
            <person name="Merkel A.Y."/>
        </authorList>
    </citation>
    <scope>NUCLEOTIDE SEQUENCE [LARGE SCALE GENOMIC DNA]</scope>
    <source>
        <strain evidence="3 4">4213-co</strain>
    </source>
</reference>
<dbReference type="SMART" id="SM00893">
    <property type="entry name" value="ETF"/>
    <property type="match status" value="1"/>
</dbReference>
<dbReference type="Pfam" id="PF00766">
    <property type="entry name" value="ETF_alpha"/>
    <property type="match status" value="1"/>
</dbReference>
<dbReference type="PANTHER" id="PTHR43153:SF1">
    <property type="entry name" value="ELECTRON TRANSFER FLAVOPROTEIN SUBUNIT ALPHA, MITOCHONDRIAL"/>
    <property type="match status" value="1"/>
</dbReference>
<accession>A0ABD4Z7R3</accession>
<comment type="caution">
    <text evidence="3">The sequence shown here is derived from an EMBL/GenBank/DDBJ whole genome shotgun (WGS) entry which is preliminary data.</text>
</comment>
<evidence type="ECO:0000259" key="2">
    <source>
        <dbReference type="SMART" id="SM00893"/>
    </source>
</evidence>
<evidence type="ECO:0000313" key="4">
    <source>
        <dbReference type="Proteomes" id="UP001529235"/>
    </source>
</evidence>
<dbReference type="PANTHER" id="PTHR43153">
    <property type="entry name" value="ELECTRON TRANSFER FLAVOPROTEIN ALPHA"/>
    <property type="match status" value="1"/>
</dbReference>
<name>A0ABD4Z7R3_9CREN</name>
<dbReference type="CDD" id="cd01715">
    <property type="entry name" value="ETF_alpha"/>
    <property type="match status" value="1"/>
</dbReference>
<dbReference type="Proteomes" id="UP001529235">
    <property type="component" value="Unassembled WGS sequence"/>
</dbReference>
<dbReference type="InterPro" id="IPR014729">
    <property type="entry name" value="Rossmann-like_a/b/a_fold"/>
</dbReference>
<dbReference type="InterPro" id="IPR001308">
    <property type="entry name" value="ETF_a/FixB"/>
</dbReference>
<proteinExistence type="inferred from homology"/>
<dbReference type="RefSeq" id="WP_285273585.1">
    <property type="nucleotide sequence ID" value="NZ_JASNVW010000002.1"/>
</dbReference>
<dbReference type="PIRSF" id="PIRSF000089">
    <property type="entry name" value="Electra_flavoP_a"/>
    <property type="match status" value="1"/>
</dbReference>
<organism evidence="3 4">
    <name type="scientific">Ignisphaera cupida</name>
    <dbReference type="NCBI Taxonomy" id="3050454"/>
    <lineage>
        <taxon>Archaea</taxon>
        <taxon>Thermoproteota</taxon>
        <taxon>Thermoprotei</taxon>
        <taxon>Desulfurococcales</taxon>
        <taxon>Desulfurococcaceae</taxon>
        <taxon>Ignisphaera</taxon>
    </lineage>
</organism>
<dbReference type="Gene3D" id="3.40.50.1220">
    <property type="entry name" value="TPP-binding domain"/>
    <property type="match status" value="1"/>
</dbReference>
<dbReference type="EMBL" id="JASNVW010000002">
    <property type="protein sequence ID" value="MDK6028608.1"/>
    <property type="molecule type" value="Genomic_DNA"/>
</dbReference>
<comment type="similarity">
    <text evidence="1">Belongs to the ETF alpha-subunit/FixB family.</text>
</comment>
<evidence type="ECO:0000313" key="3">
    <source>
        <dbReference type="EMBL" id="MDK6028608.1"/>
    </source>
</evidence>
<dbReference type="InterPro" id="IPR014731">
    <property type="entry name" value="ETF_asu_C"/>
</dbReference>
<dbReference type="InterPro" id="IPR033947">
    <property type="entry name" value="ETF_alpha_N"/>
</dbReference>
<feature type="domain" description="Electron transfer flavoprotein alpha/beta-subunit N-terminal" evidence="2">
    <location>
        <begin position="6"/>
        <end position="200"/>
    </location>
</feature>
<dbReference type="SUPFAM" id="SSF52467">
    <property type="entry name" value="DHS-like NAD/FAD-binding domain"/>
    <property type="match status" value="1"/>
</dbReference>
<dbReference type="AlphaFoldDB" id="A0ABD4Z7R3"/>
<protein>
    <submittedName>
        <fullName evidence="3">Electron transfer flavoprotein subunit alpha/FixB family protein</fullName>
    </submittedName>
</protein>
<dbReference type="Pfam" id="PF01012">
    <property type="entry name" value="ETF"/>
    <property type="match status" value="1"/>
</dbReference>
<dbReference type="Gene3D" id="3.40.50.620">
    <property type="entry name" value="HUPs"/>
    <property type="match status" value="1"/>
</dbReference>
<evidence type="ECO:0000256" key="1">
    <source>
        <dbReference type="ARBA" id="ARBA00005817"/>
    </source>
</evidence>
<dbReference type="InterPro" id="IPR014730">
    <property type="entry name" value="ETF_a/b_N"/>
</dbReference>
<keyword evidence="4" id="KW-1185">Reference proteome</keyword>
<dbReference type="InterPro" id="IPR029035">
    <property type="entry name" value="DHS-like_NAD/FAD-binding_dom"/>
</dbReference>